<reference evidence="2" key="1">
    <citation type="submission" date="2021-06" db="EMBL/GenBank/DDBJ databases">
        <title>Comparative genomics, transcriptomics and evolutionary studies reveal genomic signatures of adaptation to plant cell wall in hemibiotrophic fungi.</title>
        <authorList>
            <consortium name="DOE Joint Genome Institute"/>
            <person name="Baroncelli R."/>
            <person name="Diaz J.F."/>
            <person name="Benocci T."/>
            <person name="Peng M."/>
            <person name="Battaglia E."/>
            <person name="Haridas S."/>
            <person name="Andreopoulos W."/>
            <person name="Labutti K."/>
            <person name="Pangilinan J."/>
            <person name="Floch G.L."/>
            <person name="Makela M.R."/>
            <person name="Henrissat B."/>
            <person name="Grigoriev I.V."/>
            <person name="Crouch J.A."/>
            <person name="De Vries R.P."/>
            <person name="Sukno S.A."/>
            <person name="Thon M.R."/>
        </authorList>
    </citation>
    <scope>NUCLEOTIDE SEQUENCE</scope>
    <source>
        <strain evidence="2">MAFF235873</strain>
    </source>
</reference>
<dbReference type="Proteomes" id="UP001232148">
    <property type="component" value="Unassembled WGS sequence"/>
</dbReference>
<dbReference type="AlphaFoldDB" id="A0AAD9HKA7"/>
<organism evidence="2 3">
    <name type="scientific">Colletotrichum zoysiae</name>
    <dbReference type="NCBI Taxonomy" id="1216348"/>
    <lineage>
        <taxon>Eukaryota</taxon>
        <taxon>Fungi</taxon>
        <taxon>Dikarya</taxon>
        <taxon>Ascomycota</taxon>
        <taxon>Pezizomycotina</taxon>
        <taxon>Sordariomycetes</taxon>
        <taxon>Hypocreomycetidae</taxon>
        <taxon>Glomerellales</taxon>
        <taxon>Glomerellaceae</taxon>
        <taxon>Colletotrichum</taxon>
        <taxon>Colletotrichum graminicola species complex</taxon>
    </lineage>
</organism>
<evidence type="ECO:0000256" key="1">
    <source>
        <dbReference type="SAM" id="MobiDB-lite"/>
    </source>
</evidence>
<keyword evidence="3" id="KW-1185">Reference proteome</keyword>
<accession>A0AAD9HKA7</accession>
<sequence length="173" mass="19000">MTSDNIPPTPKSRMSVLTLSSCGPAVAGIYSVPKHKLGQEPCQPAIPIFPFRALEQLSNSFWLPALVSVNCGYSCTLSIIMDPVNESYTTARHHPAPLGGPSNVACWHHYVAPVIHVSAFVCHGRHQYSVPSTFERLSRSTGEYSMGRSAKRNWPAQRHARACQNKQANKTKS</sequence>
<evidence type="ECO:0000313" key="3">
    <source>
        <dbReference type="Proteomes" id="UP001232148"/>
    </source>
</evidence>
<protein>
    <submittedName>
        <fullName evidence="2">Uncharacterized protein</fullName>
    </submittedName>
</protein>
<comment type="caution">
    <text evidence="2">The sequence shown here is derived from an EMBL/GenBank/DDBJ whole genome shotgun (WGS) entry which is preliminary data.</text>
</comment>
<feature type="region of interest" description="Disordered" evidence="1">
    <location>
        <begin position="146"/>
        <end position="173"/>
    </location>
</feature>
<gene>
    <name evidence="2" type="ORF">LX32DRAFT_312806</name>
</gene>
<dbReference type="EMBL" id="MU842848">
    <property type="protein sequence ID" value="KAK2030680.1"/>
    <property type="molecule type" value="Genomic_DNA"/>
</dbReference>
<evidence type="ECO:0000313" key="2">
    <source>
        <dbReference type="EMBL" id="KAK2030680.1"/>
    </source>
</evidence>
<name>A0AAD9HKA7_9PEZI</name>
<feature type="compositionally biased region" description="Polar residues" evidence="1">
    <location>
        <begin position="164"/>
        <end position="173"/>
    </location>
</feature>
<proteinExistence type="predicted"/>